<evidence type="ECO:0000256" key="9">
    <source>
        <dbReference type="ARBA" id="ARBA00023136"/>
    </source>
</evidence>
<dbReference type="NCBIfam" id="NF037980">
    <property type="entry name" value="T2SS_GspK"/>
    <property type="match status" value="1"/>
</dbReference>
<protein>
    <recommendedName>
        <fullName evidence="10">Type II secretion system protein K</fullName>
    </recommendedName>
</protein>
<evidence type="ECO:0000256" key="2">
    <source>
        <dbReference type="ARBA" id="ARBA00007246"/>
    </source>
</evidence>
<evidence type="ECO:0000256" key="10">
    <source>
        <dbReference type="PIRNR" id="PIRNR002786"/>
    </source>
</evidence>
<dbReference type="PIRSF" id="PIRSF002786">
    <property type="entry name" value="XcpX"/>
    <property type="match status" value="1"/>
</dbReference>
<keyword evidence="8 11" id="KW-1133">Transmembrane helix</keyword>
<comment type="similarity">
    <text evidence="2 10">Belongs to the GSP K family.</text>
</comment>
<feature type="domain" description="T2SS protein K second SAM-like" evidence="12">
    <location>
        <begin position="214"/>
        <end position="255"/>
    </location>
</feature>
<dbReference type="EMBL" id="CP054020">
    <property type="protein sequence ID" value="QKI89906.1"/>
    <property type="molecule type" value="Genomic_DNA"/>
</dbReference>
<dbReference type="SUPFAM" id="SSF54523">
    <property type="entry name" value="Pili subunits"/>
    <property type="match status" value="1"/>
</dbReference>
<comment type="subcellular location">
    <subcellularLocation>
        <location evidence="1 10">Cell inner membrane</location>
    </subcellularLocation>
</comment>
<evidence type="ECO:0000259" key="13">
    <source>
        <dbReference type="Pfam" id="PF21687"/>
    </source>
</evidence>
<evidence type="ECO:0000313" key="15">
    <source>
        <dbReference type="Proteomes" id="UP000504724"/>
    </source>
</evidence>
<dbReference type="InterPro" id="IPR049031">
    <property type="entry name" value="T2SSK_SAM-like_1st"/>
</dbReference>
<dbReference type="InterPro" id="IPR049179">
    <property type="entry name" value="T2SSK_SAM-like_2nd"/>
</dbReference>
<evidence type="ECO:0000256" key="3">
    <source>
        <dbReference type="ARBA" id="ARBA00022448"/>
    </source>
</evidence>
<name>A0A7D4TBS4_9GAMM</name>
<keyword evidence="9 10" id="KW-0472">Membrane</keyword>
<keyword evidence="5 10" id="KW-0997">Cell inner membrane</keyword>
<keyword evidence="3 10" id="KW-0813">Transport</keyword>
<keyword evidence="15" id="KW-1185">Reference proteome</keyword>
<evidence type="ECO:0000256" key="4">
    <source>
        <dbReference type="ARBA" id="ARBA00022475"/>
    </source>
</evidence>
<keyword evidence="4 10" id="KW-1003">Cell membrane</keyword>
<feature type="domain" description="T2SS protein K first SAM-like" evidence="13">
    <location>
        <begin position="105"/>
        <end position="197"/>
    </location>
</feature>
<evidence type="ECO:0000313" key="14">
    <source>
        <dbReference type="EMBL" id="QKI89906.1"/>
    </source>
</evidence>
<dbReference type="PANTHER" id="PTHR38831">
    <property type="entry name" value="TYPE II SECRETION SYSTEM PROTEIN K"/>
    <property type="match status" value="1"/>
</dbReference>
<dbReference type="GO" id="GO:0005886">
    <property type="term" value="C:plasma membrane"/>
    <property type="evidence" value="ECO:0007669"/>
    <property type="project" value="UniProtKB-SubCell"/>
</dbReference>
<dbReference type="Gene3D" id="3.30.1300.30">
    <property type="entry name" value="GSPII I/J protein-like"/>
    <property type="match status" value="1"/>
</dbReference>
<dbReference type="Proteomes" id="UP000504724">
    <property type="component" value="Chromosome"/>
</dbReference>
<dbReference type="PANTHER" id="PTHR38831:SF1">
    <property type="entry name" value="TYPE II SECRETION SYSTEM PROTEIN K-RELATED"/>
    <property type="match status" value="1"/>
</dbReference>
<evidence type="ECO:0000256" key="8">
    <source>
        <dbReference type="ARBA" id="ARBA00022989"/>
    </source>
</evidence>
<dbReference type="AlphaFoldDB" id="A0A7D4TBS4"/>
<accession>A0A7D4TBS4</accession>
<keyword evidence="7" id="KW-0653">Protein transport</keyword>
<evidence type="ECO:0000259" key="12">
    <source>
        <dbReference type="Pfam" id="PF03934"/>
    </source>
</evidence>
<keyword evidence="6 11" id="KW-0812">Transmembrane</keyword>
<dbReference type="Pfam" id="PF21687">
    <property type="entry name" value="T2SSK_1st"/>
    <property type="match status" value="1"/>
</dbReference>
<gene>
    <name evidence="14" type="primary">gspK</name>
    <name evidence="14" type="ORF">HQN79_10130</name>
</gene>
<evidence type="ECO:0000256" key="7">
    <source>
        <dbReference type="ARBA" id="ARBA00022927"/>
    </source>
</evidence>
<evidence type="ECO:0000256" key="11">
    <source>
        <dbReference type="SAM" id="Phobius"/>
    </source>
</evidence>
<organism evidence="14 15">
    <name type="scientific">Thiomicrorhabdus xiamenensis</name>
    <dbReference type="NCBI Taxonomy" id="2739063"/>
    <lineage>
        <taxon>Bacteria</taxon>
        <taxon>Pseudomonadati</taxon>
        <taxon>Pseudomonadota</taxon>
        <taxon>Gammaproteobacteria</taxon>
        <taxon>Thiotrichales</taxon>
        <taxon>Piscirickettsiaceae</taxon>
        <taxon>Thiomicrorhabdus</taxon>
    </lineage>
</organism>
<dbReference type="Gene3D" id="1.10.40.60">
    <property type="entry name" value="EpsJ-like"/>
    <property type="match status" value="2"/>
</dbReference>
<dbReference type="GO" id="GO:0009306">
    <property type="term" value="P:protein secretion"/>
    <property type="evidence" value="ECO:0007669"/>
    <property type="project" value="InterPro"/>
</dbReference>
<feature type="transmembrane region" description="Helical" evidence="11">
    <location>
        <begin position="12"/>
        <end position="32"/>
    </location>
</feature>
<evidence type="ECO:0000256" key="5">
    <source>
        <dbReference type="ARBA" id="ARBA00022519"/>
    </source>
</evidence>
<proteinExistence type="inferred from homology"/>
<dbReference type="Pfam" id="PF03934">
    <property type="entry name" value="T2SSK"/>
    <property type="match status" value="1"/>
</dbReference>
<dbReference type="InterPro" id="IPR038072">
    <property type="entry name" value="GspK_central_sf"/>
</dbReference>
<sequence length="323" mass="35908">MSSRQRQTQSGFALITVILVAALVAIISSELLSKQQAQIQRSGYMLHQTQALSVAWGLESWVKQGLALDGKNNKTDHLGELWAQPLPPIPFEDGEISGELLDAQAKLNVNALLSVDAKRKELWHAVFNRYAQQQNLNLNLADLIEDWIDRDSEPLAGGAESDQYLLNTPAFSAANQPMVTPQEVFNLQGVQTLTFQQKTLLVANLSALPQETAVNINTASEAVLLSLSPWMTVQVVQAWLNQRIGNPAEKVDDFHRFLIGVTGLTLEEVAKDLPEGLISVRSDFFILNGRIDFGLARQQVSGLFYRNEQNQVKILQRWLSVPE</sequence>
<dbReference type="InterPro" id="IPR005628">
    <property type="entry name" value="GspK"/>
</dbReference>
<dbReference type="KEGG" id="txa:HQN79_10130"/>
<evidence type="ECO:0000256" key="6">
    <source>
        <dbReference type="ARBA" id="ARBA00022692"/>
    </source>
</evidence>
<dbReference type="RefSeq" id="WP_173286170.1">
    <property type="nucleotide sequence ID" value="NZ_CP054020.1"/>
</dbReference>
<reference evidence="14 15" key="1">
    <citation type="submission" date="2020-05" db="EMBL/GenBank/DDBJ databases">
        <title>Thiomicrorhabdus sediminis sp.nov. and Thiomicrorhabdus xiamenensis sp.nov., novel sulfur-oxidizing bacteria isolated from coastal sediment.</title>
        <authorList>
            <person name="Liu X."/>
        </authorList>
    </citation>
    <scope>NUCLEOTIDE SEQUENCE [LARGE SCALE GENOMIC DNA]</scope>
    <source>
        <strain evidence="14 15">G2</strain>
    </source>
</reference>
<evidence type="ECO:0000256" key="1">
    <source>
        <dbReference type="ARBA" id="ARBA00004533"/>
    </source>
</evidence>
<dbReference type="InterPro" id="IPR045584">
    <property type="entry name" value="Pilin-like"/>
</dbReference>
<dbReference type="SUPFAM" id="SSF158544">
    <property type="entry name" value="GspK insert domain-like"/>
    <property type="match status" value="1"/>
</dbReference>